<evidence type="ECO:0000259" key="2">
    <source>
        <dbReference type="SMART" id="SM00754"/>
    </source>
</evidence>
<gene>
    <name evidence="3" type="ORF">DRB17_10255</name>
</gene>
<evidence type="ECO:0000256" key="1">
    <source>
        <dbReference type="SAM" id="SignalP"/>
    </source>
</evidence>
<name>A0A369TCH4_9PROT</name>
<protein>
    <submittedName>
        <fullName evidence="3">CHRD domain-containing protein</fullName>
    </submittedName>
</protein>
<accession>A0A369TCH4</accession>
<dbReference type="Proteomes" id="UP000253941">
    <property type="component" value="Unassembled WGS sequence"/>
</dbReference>
<feature type="signal peptide" evidence="1">
    <location>
        <begin position="1"/>
        <end position="23"/>
    </location>
</feature>
<dbReference type="EMBL" id="QPMH01000008">
    <property type="protein sequence ID" value="RDD61867.1"/>
    <property type="molecule type" value="Genomic_DNA"/>
</dbReference>
<keyword evidence="1" id="KW-0732">Signal</keyword>
<feature type="domain" description="CHRD" evidence="2">
    <location>
        <begin position="24"/>
        <end position="169"/>
    </location>
</feature>
<keyword evidence="4" id="KW-1185">Reference proteome</keyword>
<dbReference type="SMART" id="SM00754">
    <property type="entry name" value="CHRD"/>
    <property type="match status" value="1"/>
</dbReference>
<dbReference type="Pfam" id="PF07452">
    <property type="entry name" value="CHRD"/>
    <property type="match status" value="1"/>
</dbReference>
<sequence length="169" mass="17711">MVRRKLALAAAAGWLFVASGAWAEQVRTDLTSFAEVPTIATLASGSFRAMIRPNADRIDYELSYQDLTDVVQQAHIHLGTAGTIGGIITFLCTNRENEPMVSDPAPACPGPTSGTVSGTILPGDIIGPIGQNLNPGEFDKLVAALRNGGAYVNVHTAANPAGEIRGQVR</sequence>
<evidence type="ECO:0000313" key="3">
    <source>
        <dbReference type="EMBL" id="RDD61867.1"/>
    </source>
</evidence>
<comment type="caution">
    <text evidence="3">The sequence shown here is derived from an EMBL/GenBank/DDBJ whole genome shotgun (WGS) entry which is preliminary data.</text>
</comment>
<dbReference type="AlphaFoldDB" id="A0A369TCH4"/>
<dbReference type="InterPro" id="IPR010895">
    <property type="entry name" value="CHRD"/>
</dbReference>
<proteinExistence type="predicted"/>
<feature type="chain" id="PRO_5016944826" evidence="1">
    <location>
        <begin position="24"/>
        <end position="169"/>
    </location>
</feature>
<organism evidence="3 4">
    <name type="scientific">Ferruginivarius sediminum</name>
    <dbReference type="NCBI Taxonomy" id="2661937"/>
    <lineage>
        <taxon>Bacteria</taxon>
        <taxon>Pseudomonadati</taxon>
        <taxon>Pseudomonadota</taxon>
        <taxon>Alphaproteobacteria</taxon>
        <taxon>Rhodospirillales</taxon>
        <taxon>Rhodospirillaceae</taxon>
        <taxon>Ferruginivarius</taxon>
    </lineage>
</organism>
<reference evidence="3 4" key="1">
    <citation type="submission" date="2018-07" db="EMBL/GenBank/DDBJ databases">
        <title>Venubactetium sediminum gen. nov., sp. nov., isolated from a marine solar saltern.</title>
        <authorList>
            <person name="Wang S."/>
        </authorList>
    </citation>
    <scope>NUCLEOTIDE SEQUENCE [LARGE SCALE GENOMIC DNA]</scope>
    <source>
        <strain evidence="3 4">WD2A32</strain>
    </source>
</reference>
<dbReference type="RefSeq" id="WP_114582111.1">
    <property type="nucleotide sequence ID" value="NZ_QPMH01000008.1"/>
</dbReference>
<evidence type="ECO:0000313" key="4">
    <source>
        <dbReference type="Proteomes" id="UP000253941"/>
    </source>
</evidence>